<keyword evidence="3" id="KW-1185">Reference proteome</keyword>
<feature type="region of interest" description="Disordered" evidence="1">
    <location>
        <begin position="1"/>
        <end position="35"/>
    </location>
</feature>
<dbReference type="EMBL" id="BAAAQN010000073">
    <property type="protein sequence ID" value="GAA2058961.1"/>
    <property type="molecule type" value="Genomic_DNA"/>
</dbReference>
<evidence type="ECO:0000313" key="2">
    <source>
        <dbReference type="EMBL" id="GAA2058961.1"/>
    </source>
</evidence>
<feature type="compositionally biased region" description="Basic and acidic residues" evidence="1">
    <location>
        <begin position="22"/>
        <end position="35"/>
    </location>
</feature>
<comment type="caution">
    <text evidence="2">The sequence shown here is derived from an EMBL/GenBank/DDBJ whole genome shotgun (WGS) entry which is preliminary data.</text>
</comment>
<name>A0ABN2VCD7_9ACTN</name>
<gene>
    <name evidence="2" type="ORF">GCM10009839_81320</name>
</gene>
<evidence type="ECO:0000256" key="1">
    <source>
        <dbReference type="SAM" id="MobiDB-lite"/>
    </source>
</evidence>
<accession>A0ABN2VCD7</accession>
<protein>
    <submittedName>
        <fullName evidence="2">Uncharacterized protein</fullName>
    </submittedName>
</protein>
<reference evidence="2 3" key="1">
    <citation type="journal article" date="2019" name="Int. J. Syst. Evol. Microbiol.">
        <title>The Global Catalogue of Microorganisms (GCM) 10K type strain sequencing project: providing services to taxonomists for standard genome sequencing and annotation.</title>
        <authorList>
            <consortium name="The Broad Institute Genomics Platform"/>
            <consortium name="The Broad Institute Genome Sequencing Center for Infectious Disease"/>
            <person name="Wu L."/>
            <person name="Ma J."/>
        </authorList>
    </citation>
    <scope>NUCLEOTIDE SEQUENCE [LARGE SCALE GENOMIC DNA]</scope>
    <source>
        <strain evidence="2 3">JCM 16014</strain>
    </source>
</reference>
<dbReference type="Proteomes" id="UP001500751">
    <property type="component" value="Unassembled WGS sequence"/>
</dbReference>
<proteinExistence type="predicted"/>
<organism evidence="2 3">
    <name type="scientific">Catenulispora yoronensis</name>
    <dbReference type="NCBI Taxonomy" id="450799"/>
    <lineage>
        <taxon>Bacteria</taxon>
        <taxon>Bacillati</taxon>
        <taxon>Actinomycetota</taxon>
        <taxon>Actinomycetes</taxon>
        <taxon>Catenulisporales</taxon>
        <taxon>Catenulisporaceae</taxon>
        <taxon>Catenulispora</taxon>
    </lineage>
</organism>
<evidence type="ECO:0000313" key="3">
    <source>
        <dbReference type="Proteomes" id="UP001500751"/>
    </source>
</evidence>
<sequence length="91" mass="9820">MADIGSLYGTGGTSISPAPRLPRRERPVLPPREPRVRLDTEAEFRLETDVDVERVAPVRVECEVRTDAWPAAVRAGGTAAARTAAVPQVSQ</sequence>